<dbReference type="OrthoDB" id="252909at2"/>
<dbReference type="Proteomes" id="UP000250079">
    <property type="component" value="Chromosome"/>
</dbReference>
<sequence length="261" mass="29334">MTIRALVWGENVHEQTNADVRSLYPDGMHTLIAQALGKDSAIEASTATLQDPEHGLSVEVLEKTDVLLWWGHAAHGDVSDAIVDRVQQRVWEGMGLLVLHSAHFSKIFKRLMGTPCSLTWREAGEKERVWVINRSHPIAAGLDPWFELPQSEMYGEPFAVPEPMETVFTSWFQGGEVFRSGLTWQRGAGRIFYFGPGHETYPIYHDRNVQQVLRNAVSWAANAAPDWKGIEQAPNRPISEALEPIEQRGLSLHQNGDEGFK</sequence>
<dbReference type="KEGG" id="gai:IMCC3135_06365"/>
<evidence type="ECO:0000313" key="2">
    <source>
        <dbReference type="EMBL" id="ASJ71380.1"/>
    </source>
</evidence>
<dbReference type="InterPro" id="IPR029010">
    <property type="entry name" value="ThuA-like"/>
</dbReference>
<dbReference type="EMBL" id="CP018632">
    <property type="protein sequence ID" value="ASJ71380.1"/>
    <property type="molecule type" value="Genomic_DNA"/>
</dbReference>
<dbReference type="InterPro" id="IPR029062">
    <property type="entry name" value="Class_I_gatase-like"/>
</dbReference>
<feature type="domain" description="ThuA-like" evidence="1">
    <location>
        <begin position="4"/>
        <end position="220"/>
    </location>
</feature>
<gene>
    <name evidence="2" type="ORF">IMCC3135_06365</name>
</gene>
<dbReference type="Pfam" id="PF06283">
    <property type="entry name" value="ThuA"/>
    <property type="match status" value="1"/>
</dbReference>
<proteinExistence type="predicted"/>
<accession>A0A2Z2NRL4</accession>
<evidence type="ECO:0000313" key="3">
    <source>
        <dbReference type="Proteomes" id="UP000250079"/>
    </source>
</evidence>
<organism evidence="2 3">
    <name type="scientific">Granulosicoccus antarcticus IMCC3135</name>
    <dbReference type="NCBI Taxonomy" id="1192854"/>
    <lineage>
        <taxon>Bacteria</taxon>
        <taxon>Pseudomonadati</taxon>
        <taxon>Pseudomonadota</taxon>
        <taxon>Gammaproteobacteria</taxon>
        <taxon>Chromatiales</taxon>
        <taxon>Granulosicoccaceae</taxon>
        <taxon>Granulosicoccus</taxon>
    </lineage>
</organism>
<dbReference type="PIRSF" id="PIRSF030013">
    <property type="entry name" value="ThuA"/>
    <property type="match status" value="1"/>
</dbReference>
<reference evidence="2 3" key="1">
    <citation type="submission" date="2016-12" db="EMBL/GenBank/DDBJ databases">
        <authorList>
            <person name="Song W.-J."/>
            <person name="Kurnit D.M."/>
        </authorList>
    </citation>
    <scope>NUCLEOTIDE SEQUENCE [LARGE SCALE GENOMIC DNA]</scope>
    <source>
        <strain evidence="2 3">IMCC3135</strain>
    </source>
</reference>
<evidence type="ECO:0000259" key="1">
    <source>
        <dbReference type="Pfam" id="PF06283"/>
    </source>
</evidence>
<dbReference type="SUPFAM" id="SSF52317">
    <property type="entry name" value="Class I glutamine amidotransferase-like"/>
    <property type="match status" value="1"/>
</dbReference>
<protein>
    <recommendedName>
        <fullName evidence="1">ThuA-like domain-containing protein</fullName>
    </recommendedName>
</protein>
<name>A0A2Z2NRL4_9GAMM</name>
<dbReference type="RefSeq" id="WP_088916824.1">
    <property type="nucleotide sequence ID" value="NZ_CP018632.1"/>
</dbReference>
<dbReference type="InterPro" id="IPR009381">
    <property type="entry name" value="Trehalose_catabolism_ThuA_prok"/>
</dbReference>
<dbReference type="Gene3D" id="3.40.50.880">
    <property type="match status" value="1"/>
</dbReference>
<dbReference type="AlphaFoldDB" id="A0A2Z2NRL4"/>
<keyword evidence="3" id="KW-1185">Reference proteome</keyword>